<dbReference type="Proteomes" id="UP001501736">
    <property type="component" value="Unassembled WGS sequence"/>
</dbReference>
<feature type="domain" description="Shikimate dehydrogenase substrate binding N-terminal" evidence="3">
    <location>
        <begin position="28"/>
        <end position="114"/>
    </location>
</feature>
<keyword evidence="5" id="KW-1185">Reference proteome</keyword>
<organism evidence="4 5">
    <name type="scientific">Nesterenkonia halobia</name>
    <dbReference type="NCBI Taxonomy" id="37922"/>
    <lineage>
        <taxon>Bacteria</taxon>
        <taxon>Bacillati</taxon>
        <taxon>Actinomycetota</taxon>
        <taxon>Actinomycetes</taxon>
        <taxon>Micrococcales</taxon>
        <taxon>Micrococcaceae</taxon>
        <taxon>Nesterenkonia</taxon>
    </lineage>
</organism>
<dbReference type="Pfam" id="PF08501">
    <property type="entry name" value="Shikimate_dh_N"/>
    <property type="match status" value="1"/>
</dbReference>
<dbReference type="Gene3D" id="3.40.50.720">
    <property type="entry name" value="NAD(P)-binding Rossmann-like Domain"/>
    <property type="match status" value="1"/>
</dbReference>
<dbReference type="InterPro" id="IPR036291">
    <property type="entry name" value="NAD(P)-bd_dom_sf"/>
</dbReference>
<proteinExistence type="predicted"/>
<gene>
    <name evidence="4" type="ORF">GCM10020260_20100</name>
</gene>
<dbReference type="PANTHER" id="PTHR21089">
    <property type="entry name" value="SHIKIMATE DEHYDROGENASE"/>
    <property type="match status" value="1"/>
</dbReference>
<sequence>MIDGPDRAGDAVAPDGAAEATPIARAAVLGSPIGHSLSPALHGAAYAHLGLAAEYTRREVDVDGLQAFLAAADADPSGPPWLGWSVTMPLKAAMVEHMDAVSDRVRRLGVLNTVVHRDGRRRGENTDVDGIVAALREARPEGLRPAAGGASEAPFALVGAGATAAATLAAAAELGFVDVRCHARAPERAEALRPVAETLGLRLLTLPLEDLVDDLSGRGAHPTPAAVVSTLPPSAADGLAEQLAAPSAGRGAAGEGGEVGAPRTAEVPLLDVAYDPWPSRLATAWESRGGVVVSGLSMLLHQAVAQVDLFTAATPRPAAEEPPESRAAMVAAMRAAVGLPG</sequence>
<keyword evidence="2" id="KW-0057">Aromatic amino acid biosynthesis</keyword>
<dbReference type="InterPro" id="IPR022893">
    <property type="entry name" value="Shikimate_DH_fam"/>
</dbReference>
<evidence type="ECO:0000313" key="5">
    <source>
        <dbReference type="Proteomes" id="UP001501736"/>
    </source>
</evidence>
<accession>A0ABP6RDK4</accession>
<comment type="caution">
    <text evidence="4">The sequence shown here is derived from an EMBL/GenBank/DDBJ whole genome shotgun (WGS) entry which is preliminary data.</text>
</comment>
<dbReference type="Gene3D" id="3.40.50.10860">
    <property type="entry name" value="Leucine Dehydrogenase, chain A, domain 1"/>
    <property type="match status" value="1"/>
</dbReference>
<evidence type="ECO:0000256" key="2">
    <source>
        <dbReference type="ARBA" id="ARBA00023141"/>
    </source>
</evidence>
<dbReference type="SUPFAM" id="SSF53223">
    <property type="entry name" value="Aminoacid dehydrogenase-like, N-terminal domain"/>
    <property type="match status" value="1"/>
</dbReference>
<evidence type="ECO:0000256" key="1">
    <source>
        <dbReference type="ARBA" id="ARBA00004871"/>
    </source>
</evidence>
<dbReference type="PANTHER" id="PTHR21089:SF1">
    <property type="entry name" value="BIFUNCTIONAL 3-DEHYDROQUINATE DEHYDRATASE_SHIKIMATE DEHYDROGENASE, CHLOROPLASTIC"/>
    <property type="match status" value="1"/>
</dbReference>
<name>A0ABP6RDK4_9MICC</name>
<dbReference type="RefSeq" id="WP_344720869.1">
    <property type="nucleotide sequence ID" value="NZ_BAAAYG010000007.1"/>
</dbReference>
<dbReference type="SUPFAM" id="SSF51735">
    <property type="entry name" value="NAD(P)-binding Rossmann-fold domains"/>
    <property type="match status" value="1"/>
</dbReference>
<evidence type="ECO:0000259" key="3">
    <source>
        <dbReference type="Pfam" id="PF08501"/>
    </source>
</evidence>
<dbReference type="InterPro" id="IPR046346">
    <property type="entry name" value="Aminoacid_DH-like_N_sf"/>
</dbReference>
<dbReference type="EMBL" id="BAAAYG010000007">
    <property type="protein sequence ID" value="GAA3286070.1"/>
    <property type="molecule type" value="Genomic_DNA"/>
</dbReference>
<evidence type="ECO:0000313" key="4">
    <source>
        <dbReference type="EMBL" id="GAA3286070.1"/>
    </source>
</evidence>
<dbReference type="InterPro" id="IPR013708">
    <property type="entry name" value="Shikimate_DH-bd_N"/>
</dbReference>
<comment type="pathway">
    <text evidence="1">Metabolic intermediate biosynthesis; chorismate biosynthesis; chorismate from D-erythrose 4-phosphate and phosphoenolpyruvate: step 4/7.</text>
</comment>
<reference evidence="5" key="1">
    <citation type="journal article" date="2019" name="Int. J. Syst. Evol. Microbiol.">
        <title>The Global Catalogue of Microorganisms (GCM) 10K type strain sequencing project: providing services to taxonomists for standard genome sequencing and annotation.</title>
        <authorList>
            <consortium name="The Broad Institute Genomics Platform"/>
            <consortium name="The Broad Institute Genome Sequencing Center for Infectious Disease"/>
            <person name="Wu L."/>
            <person name="Ma J."/>
        </authorList>
    </citation>
    <scope>NUCLEOTIDE SEQUENCE [LARGE SCALE GENOMIC DNA]</scope>
    <source>
        <strain evidence="5">JCM 11483</strain>
    </source>
</reference>
<protein>
    <submittedName>
        <fullName evidence="4">Shikimate dehydrogenase</fullName>
    </submittedName>
</protein>
<keyword evidence="2" id="KW-0028">Amino-acid biosynthesis</keyword>